<evidence type="ECO:0000313" key="5">
    <source>
        <dbReference type="Proteomes" id="UP001295423"/>
    </source>
</evidence>
<feature type="region of interest" description="Disordered" evidence="2">
    <location>
        <begin position="29"/>
        <end position="84"/>
    </location>
</feature>
<organism evidence="4 5">
    <name type="scientific">Cylindrotheca closterium</name>
    <dbReference type="NCBI Taxonomy" id="2856"/>
    <lineage>
        <taxon>Eukaryota</taxon>
        <taxon>Sar</taxon>
        <taxon>Stramenopiles</taxon>
        <taxon>Ochrophyta</taxon>
        <taxon>Bacillariophyta</taxon>
        <taxon>Bacillariophyceae</taxon>
        <taxon>Bacillariophycidae</taxon>
        <taxon>Bacillariales</taxon>
        <taxon>Bacillariaceae</taxon>
        <taxon>Cylindrotheca</taxon>
    </lineage>
</organism>
<accession>A0AAD2CP24</accession>
<comment type="caution">
    <text evidence="4">The sequence shown here is derived from an EMBL/GenBank/DDBJ whole genome shotgun (WGS) entry which is preliminary data.</text>
</comment>
<feature type="region of interest" description="Disordered" evidence="2">
    <location>
        <begin position="446"/>
        <end position="506"/>
    </location>
</feature>
<gene>
    <name evidence="4" type="ORF">CYCCA115_LOCUS5877</name>
</gene>
<keyword evidence="3" id="KW-1133">Transmembrane helix</keyword>
<dbReference type="Pfam" id="PF00300">
    <property type="entry name" value="His_Phos_1"/>
    <property type="match status" value="2"/>
</dbReference>
<dbReference type="CDD" id="cd07067">
    <property type="entry name" value="HP_PGM_like"/>
    <property type="match status" value="1"/>
</dbReference>
<dbReference type="InterPro" id="IPR029033">
    <property type="entry name" value="His_PPase_superfam"/>
</dbReference>
<keyword evidence="5" id="KW-1185">Reference proteome</keyword>
<feature type="compositionally biased region" description="Gly residues" evidence="2">
    <location>
        <begin position="461"/>
        <end position="472"/>
    </location>
</feature>
<feature type="compositionally biased region" description="Basic and acidic residues" evidence="2">
    <location>
        <begin position="473"/>
        <end position="487"/>
    </location>
</feature>
<keyword evidence="3" id="KW-0472">Membrane</keyword>
<evidence type="ECO:0000256" key="3">
    <source>
        <dbReference type="SAM" id="Phobius"/>
    </source>
</evidence>
<feature type="transmembrane region" description="Helical" evidence="3">
    <location>
        <begin position="6"/>
        <end position="25"/>
    </location>
</feature>
<dbReference type="SMART" id="SM00855">
    <property type="entry name" value="PGAM"/>
    <property type="match status" value="1"/>
</dbReference>
<protein>
    <submittedName>
        <fullName evidence="4">Uncharacterized protein</fullName>
    </submittedName>
</protein>
<name>A0AAD2CP24_9STRA</name>
<dbReference type="SUPFAM" id="SSF53254">
    <property type="entry name" value="Phosphoglycerate mutase-like"/>
    <property type="match status" value="1"/>
</dbReference>
<feature type="compositionally biased region" description="Polar residues" evidence="2">
    <location>
        <begin position="34"/>
        <end position="45"/>
    </location>
</feature>
<dbReference type="InterPro" id="IPR001345">
    <property type="entry name" value="PG/BPGM_mutase_AS"/>
</dbReference>
<sequence>MVDVGIGALLIVLGVIIGILVTLLIQTRRRQSSRNDGSNNKQRGNQGDEETGNQGTNERAAEKARQARIAANNSHAKDTNSEAFDESIRYAKPNYDGDGQYEEAHNGTTKVSYEDDGNLRCPQNLHEAQLRRQRMPSMIILVRHGESEGNADHTLYRTKPDNLVELTQKGMKQAHKAGKRVEKVFNSIDVQAHEKRKSLGEDTSGTHTAAIRRIHLVISPFERTRQTAAAMRPWFAHRIVRTNLEPRIREQEFANLQGHDFGDFRKEQKRVGRFWYRFPTGESGSDVYDRVKSWWQDDVMNVNERYGFEKVDAMVVVTHGLTMRFVLMQLFGWSPTTFHSVWNADNCSMYVLRKDLSKPGPSPYVFDEVSGDAPQSSIDLKVEFDGFHNKIYKLHDYLKIPPPRTRHLNEVKAKLAEQYPEVDKDRISSVVFLPFMEGAVAEQRTRTGRRASLSAVETRGAAGGGSTQLGGGRQERQKRFHHSKSDDLGGFCPHPELYAEQEEGWS</sequence>
<dbReference type="AlphaFoldDB" id="A0AAD2CP24"/>
<keyword evidence="3" id="KW-0812">Transmembrane</keyword>
<dbReference type="EMBL" id="CAKOGP040000668">
    <property type="protein sequence ID" value="CAJ1937906.1"/>
    <property type="molecule type" value="Genomic_DNA"/>
</dbReference>
<evidence type="ECO:0000313" key="4">
    <source>
        <dbReference type="EMBL" id="CAJ1937906.1"/>
    </source>
</evidence>
<reference evidence="4" key="1">
    <citation type="submission" date="2023-08" db="EMBL/GenBank/DDBJ databases">
        <authorList>
            <person name="Audoor S."/>
            <person name="Bilcke G."/>
        </authorList>
    </citation>
    <scope>NUCLEOTIDE SEQUENCE</scope>
</reference>
<dbReference type="GO" id="GO:0003824">
    <property type="term" value="F:catalytic activity"/>
    <property type="evidence" value="ECO:0007669"/>
    <property type="project" value="InterPro"/>
</dbReference>
<evidence type="ECO:0000256" key="1">
    <source>
        <dbReference type="PIRSR" id="PIRSR613078-2"/>
    </source>
</evidence>
<feature type="binding site" evidence="1">
    <location>
        <begin position="143"/>
        <end position="150"/>
    </location>
    <ligand>
        <name>substrate</name>
    </ligand>
</feature>
<dbReference type="PROSITE" id="PS00175">
    <property type="entry name" value="PG_MUTASE"/>
    <property type="match status" value="1"/>
</dbReference>
<proteinExistence type="predicted"/>
<dbReference type="Gene3D" id="3.40.50.1240">
    <property type="entry name" value="Phosphoglycerate mutase-like"/>
    <property type="match status" value="1"/>
</dbReference>
<dbReference type="PANTHER" id="PTHR46192">
    <property type="entry name" value="BROAD-RANGE ACID PHOSPHATASE DET1"/>
    <property type="match status" value="1"/>
</dbReference>
<dbReference type="InterPro" id="IPR013078">
    <property type="entry name" value="His_Pase_superF_clade-1"/>
</dbReference>
<evidence type="ECO:0000256" key="2">
    <source>
        <dbReference type="SAM" id="MobiDB-lite"/>
    </source>
</evidence>
<dbReference type="InterPro" id="IPR052765">
    <property type="entry name" value="PGM-Related"/>
</dbReference>
<dbReference type="Proteomes" id="UP001295423">
    <property type="component" value="Unassembled WGS sequence"/>
</dbReference>